<reference evidence="4" key="1">
    <citation type="journal article" date="2019" name="Int. J. Syst. Evol. Microbiol.">
        <title>The Global Catalogue of Microorganisms (GCM) 10K type strain sequencing project: providing services to taxonomists for standard genome sequencing and annotation.</title>
        <authorList>
            <consortium name="The Broad Institute Genomics Platform"/>
            <consortium name="The Broad Institute Genome Sequencing Center for Infectious Disease"/>
            <person name="Wu L."/>
            <person name="Ma J."/>
        </authorList>
    </citation>
    <scope>NUCLEOTIDE SEQUENCE [LARGE SCALE GENOMIC DNA]</scope>
    <source>
        <strain evidence="4">IBRC-M 10908</strain>
    </source>
</reference>
<name>A0ABV8U5Q9_9ACTN</name>
<dbReference type="PRINTS" id="PR00598">
    <property type="entry name" value="HTHMARR"/>
</dbReference>
<feature type="domain" description="HTH marR-type" evidence="2">
    <location>
        <begin position="1"/>
        <end position="127"/>
    </location>
</feature>
<comment type="caution">
    <text evidence="3">The sequence shown here is derived from an EMBL/GenBank/DDBJ whole genome shotgun (WGS) entry which is preliminary data.</text>
</comment>
<dbReference type="InterPro" id="IPR036390">
    <property type="entry name" value="WH_DNA-bd_sf"/>
</dbReference>
<dbReference type="EMBL" id="JBHSDK010000061">
    <property type="protein sequence ID" value="MFC4337952.1"/>
    <property type="molecule type" value="Genomic_DNA"/>
</dbReference>
<dbReference type="Gene3D" id="1.10.10.10">
    <property type="entry name" value="Winged helix-like DNA-binding domain superfamily/Winged helix DNA-binding domain"/>
    <property type="match status" value="1"/>
</dbReference>
<dbReference type="InterPro" id="IPR039422">
    <property type="entry name" value="MarR/SlyA-like"/>
</dbReference>
<dbReference type="InterPro" id="IPR000835">
    <property type="entry name" value="HTH_MarR-typ"/>
</dbReference>
<dbReference type="PANTHER" id="PTHR33164">
    <property type="entry name" value="TRANSCRIPTIONAL REGULATOR, MARR FAMILY"/>
    <property type="match status" value="1"/>
</dbReference>
<organism evidence="3 4">
    <name type="scientific">Salininema proteolyticum</name>
    <dbReference type="NCBI Taxonomy" id="1607685"/>
    <lineage>
        <taxon>Bacteria</taxon>
        <taxon>Bacillati</taxon>
        <taxon>Actinomycetota</taxon>
        <taxon>Actinomycetes</taxon>
        <taxon>Glycomycetales</taxon>
        <taxon>Glycomycetaceae</taxon>
        <taxon>Salininema</taxon>
    </lineage>
</organism>
<dbReference type="Proteomes" id="UP001595823">
    <property type="component" value="Unassembled WGS sequence"/>
</dbReference>
<dbReference type="InterPro" id="IPR036388">
    <property type="entry name" value="WH-like_DNA-bd_sf"/>
</dbReference>
<dbReference type="PROSITE" id="PS50995">
    <property type="entry name" value="HTH_MARR_2"/>
    <property type="match status" value="1"/>
</dbReference>
<evidence type="ECO:0000313" key="4">
    <source>
        <dbReference type="Proteomes" id="UP001595823"/>
    </source>
</evidence>
<dbReference type="SMART" id="SM00347">
    <property type="entry name" value="HTH_MARR"/>
    <property type="match status" value="1"/>
</dbReference>
<evidence type="ECO:0000259" key="2">
    <source>
        <dbReference type="PROSITE" id="PS50995"/>
    </source>
</evidence>
<dbReference type="PANTHER" id="PTHR33164:SF89">
    <property type="entry name" value="MARR FAMILY REGULATORY PROTEIN"/>
    <property type="match status" value="1"/>
</dbReference>
<dbReference type="RefSeq" id="WP_380625462.1">
    <property type="nucleotide sequence ID" value="NZ_JBHSDK010000061.1"/>
</dbReference>
<proteinExistence type="predicted"/>
<keyword evidence="4" id="KW-1185">Reference proteome</keyword>
<evidence type="ECO:0000313" key="3">
    <source>
        <dbReference type="EMBL" id="MFC4337952.1"/>
    </source>
</evidence>
<evidence type="ECO:0000256" key="1">
    <source>
        <dbReference type="SAM" id="MobiDB-lite"/>
    </source>
</evidence>
<sequence length="155" mass="16938">MLAQVGGHAAMKFARRLEPLGLTPPDVGLLRLIAREPGRSQRSLATALDVVPSRVVSLIDGLAERDLVERRVNPSDRRNTALHLTEKAEDALAKMRTIGGEHEDDLLDALDDGERAQLNGLLDKIVRQQGLQPGVHPGFQFMGGRKPRRSQGGKN</sequence>
<feature type="compositionally biased region" description="Basic residues" evidence="1">
    <location>
        <begin position="145"/>
        <end position="155"/>
    </location>
</feature>
<feature type="region of interest" description="Disordered" evidence="1">
    <location>
        <begin position="133"/>
        <end position="155"/>
    </location>
</feature>
<gene>
    <name evidence="3" type="ORF">ACFPET_22415</name>
</gene>
<dbReference type="SUPFAM" id="SSF46785">
    <property type="entry name" value="Winged helix' DNA-binding domain"/>
    <property type="match status" value="1"/>
</dbReference>
<protein>
    <submittedName>
        <fullName evidence="3">MarR family winged helix-turn-helix transcriptional regulator</fullName>
    </submittedName>
</protein>
<dbReference type="Pfam" id="PF12802">
    <property type="entry name" value="MarR_2"/>
    <property type="match status" value="1"/>
</dbReference>
<accession>A0ABV8U5Q9</accession>